<feature type="domain" description="Protein kinase" evidence="10">
    <location>
        <begin position="1738"/>
        <end position="2008"/>
    </location>
</feature>
<accession>A0ABY6LSM0</accession>
<dbReference type="Proteomes" id="UP001235939">
    <property type="component" value="Chromosome 23"/>
</dbReference>
<dbReference type="PANTHER" id="PTHR37984">
    <property type="entry name" value="PROTEIN CBG26694"/>
    <property type="match status" value="1"/>
</dbReference>
<keyword evidence="15" id="KW-1185">Reference proteome</keyword>
<dbReference type="SUPFAM" id="SSF56112">
    <property type="entry name" value="Protein kinase-like (PK-like)"/>
    <property type="match status" value="1"/>
</dbReference>
<evidence type="ECO:0000256" key="8">
    <source>
        <dbReference type="PROSITE-ProRule" id="PRU00047"/>
    </source>
</evidence>
<name>A0ABY6LSM0_9ARAC</name>
<reference evidence="14 15" key="1">
    <citation type="submission" date="2022-03" db="EMBL/GenBank/DDBJ databases">
        <title>A chromosomal length assembly of Cordylochernes scorpioides.</title>
        <authorList>
            <person name="Zeh D."/>
            <person name="Zeh J."/>
        </authorList>
    </citation>
    <scope>NUCLEOTIDE SEQUENCE [LARGE SCALE GENOMIC DNA]</scope>
    <source>
        <strain evidence="14">IN4F17</strain>
        <tissue evidence="14">Whole Body</tissue>
    </source>
</reference>
<evidence type="ECO:0000259" key="11">
    <source>
        <dbReference type="PROSITE" id="PS50158"/>
    </source>
</evidence>
<evidence type="ECO:0000313" key="15">
    <source>
        <dbReference type="Proteomes" id="UP001235939"/>
    </source>
</evidence>
<dbReference type="InterPro" id="IPR001878">
    <property type="entry name" value="Znf_CCHC"/>
</dbReference>
<dbReference type="Pfam" id="PF00665">
    <property type="entry name" value="rve"/>
    <property type="match status" value="1"/>
</dbReference>
<keyword evidence="7" id="KW-0695">RNA-directed DNA polymerase</keyword>
<evidence type="ECO:0000256" key="6">
    <source>
        <dbReference type="ARBA" id="ARBA00022801"/>
    </source>
</evidence>
<feature type="region of interest" description="Disordered" evidence="9">
    <location>
        <begin position="1185"/>
        <end position="1215"/>
    </location>
</feature>
<dbReference type="PANTHER" id="PTHR37984:SF5">
    <property type="entry name" value="PROTEIN NYNRIN-LIKE"/>
    <property type="match status" value="1"/>
</dbReference>
<dbReference type="Gene3D" id="2.40.70.10">
    <property type="entry name" value="Acid Proteases"/>
    <property type="match status" value="1"/>
</dbReference>
<dbReference type="InterPro" id="IPR012337">
    <property type="entry name" value="RNaseH-like_sf"/>
</dbReference>
<dbReference type="InterPro" id="IPR000719">
    <property type="entry name" value="Prot_kinase_dom"/>
</dbReference>
<dbReference type="PROSITE" id="PS50878">
    <property type="entry name" value="RT_POL"/>
    <property type="match status" value="1"/>
</dbReference>
<dbReference type="Gene3D" id="3.10.10.10">
    <property type="entry name" value="HIV Type 1 Reverse Transcriptase, subunit A, domain 1"/>
    <property type="match status" value="1"/>
</dbReference>
<dbReference type="SUPFAM" id="SSF53098">
    <property type="entry name" value="Ribonuclease H-like"/>
    <property type="match status" value="2"/>
</dbReference>
<dbReference type="InterPro" id="IPR036397">
    <property type="entry name" value="RNaseH_sf"/>
</dbReference>
<feature type="compositionally biased region" description="Polar residues" evidence="9">
    <location>
        <begin position="838"/>
        <end position="848"/>
    </location>
</feature>
<dbReference type="EMBL" id="CP092885">
    <property type="protein sequence ID" value="UYV83362.1"/>
    <property type="molecule type" value="Genomic_DNA"/>
</dbReference>
<dbReference type="InterPro" id="IPR043502">
    <property type="entry name" value="DNA/RNA_pol_sf"/>
</dbReference>
<feature type="domain" description="Reverse transcriptase" evidence="12">
    <location>
        <begin position="263"/>
        <end position="441"/>
    </location>
</feature>
<protein>
    <recommendedName>
        <fullName evidence="1">RNA-directed DNA polymerase</fullName>
        <ecNumber evidence="1">2.7.7.49</ecNumber>
    </recommendedName>
</protein>
<feature type="region of interest" description="Disordered" evidence="9">
    <location>
        <begin position="919"/>
        <end position="987"/>
    </location>
</feature>
<keyword evidence="3" id="KW-0548">Nucleotidyltransferase</keyword>
<evidence type="ECO:0000256" key="4">
    <source>
        <dbReference type="ARBA" id="ARBA00022722"/>
    </source>
</evidence>
<dbReference type="SUPFAM" id="SSF50630">
    <property type="entry name" value="Acid proteases"/>
    <property type="match status" value="1"/>
</dbReference>
<feature type="compositionally biased region" description="Basic and acidic residues" evidence="9">
    <location>
        <begin position="850"/>
        <end position="865"/>
    </location>
</feature>
<dbReference type="InterPro" id="IPR021109">
    <property type="entry name" value="Peptidase_aspartic_dom_sf"/>
</dbReference>
<keyword evidence="2" id="KW-0808">Transferase</keyword>
<feature type="non-terminal residue" evidence="14">
    <location>
        <position position="2008"/>
    </location>
</feature>
<dbReference type="InterPro" id="IPR001584">
    <property type="entry name" value="Integrase_cat-core"/>
</dbReference>
<dbReference type="Gene3D" id="3.10.20.370">
    <property type="match status" value="1"/>
</dbReference>
<feature type="region of interest" description="Disordered" evidence="9">
    <location>
        <begin position="830"/>
        <end position="865"/>
    </location>
</feature>
<sequence length="2008" mass="231485">MIESKRESAYFAGGCIKTYANFREATCFRCGKRGHLATICRSREEHTSERQVSRFLNQRKIHQIEDQEEEEEESVQRMVFMRTYDYRVKYATNDPPYVIKVRVEDTLMTFEIDTGSCLTLISEKDFKRYLPDVQVKEAGIIVKTYDGTVVPILGEIDVKVDFRGTIAKLRAVVVRGERKALLGREWINVLKIGNYFVNQMPLEDTLAELLSEHQVVFGETTDPIKGFTFAVNIQDVNPIFHKARPVPFAIRTAVNEVLERMVEKDYLYQVPSSKWATPVVVVPKKNKEFRICCDFKVTLNRFLDTAAYPLPTQQDLFSVLARGKYFSKLDLSNAYLQLEVNPSTQPLLTINTHKGLFRFKRMPFGLANAPSFFQSVMDRILAGINGVICYIDDVLVSTASVEEHIAVLKTIFVRLQKHNIKLKREKCEFLRREIQYLGHFIKEDGIRPLDDKIQGLQKAKSPTNVSELIFSGIVLVPYDATLPLSLATDASQIGVGAVLSHVIEGQEKPIMFASRTLSGAERNYSQIEREALAMIYGVTKFHQFIYGRRFTLITDHKPLVSILGPRAGIPTLSTSRLQRWGLTLAAYTYEIKFRRTQDHGNADLLSRLPVESNEKPVLNQTFILSYVEDLPVTAAEIGVETKKDEVLSVVKRYTQQGWPERVGEHLRPYFQRKLELTMDGECLLWGMRVIIPSSLRKNMLSCLHETHSGMGKMKAVARSHFWWPNLDNQIECIVNGCKNCQQTQTGPSKVKWRPWVWATRPWQRIHIDFAFKDGVNLLIVVDSHSKWVEAIPMREITARKTIEQLRRLFSAYGLPEEVVSDNGPQFTGVEMKSRKKWSQANSDSSIPSTEVRERQARQMRYDRGKGQEEFEVDDQVWCKNFRGVGWIPGRIVGRKGSRVYTVLINGQVKTYHRDQIRRRWSSGESGDEAREKREEEDDPIWMAPELADRITKTKDTKRRKLDSPDRSEKVQRWKSKPNSPTMRPGYLFPNKRTFEEEETSPPQGTSADPLTQIADALSKLLVARSPREIDVSPYDGTFEAQSFFDNFDSQADRAELTYTDRLRKLPCYLQGKPLQYFRNLRLDRLFYIDVRQTLIDLFPTATEASFLRFLAIKLTPQMPLEDYYQNKTVMGMKLNLPADILIDSLTEGLPVADQRLIATVQPNTIKEWFDLVSRIRRTQCATSAAFQRQVDKAPHPTYHNPPPRHNNQRSSHVTYQVAPPPSPCKYCNAMHWHSQCEQRFQQDRTSQVYSARPRTQPLYQNLVPGPRSNLGALFPKSKLQAETTLQAPRAAQRYSIRILASGSRTYSRNLLAFVTLDSQYEFCRLPYGFKNSPQIYHCAINQVMQKYKLNFVTHYFDDFIIFSDTLEDHLQHLQQFLKVCQHENIKLNYNKCSFFKTNIDFLGYTVTAGTYAPQTRNLDTISAIKPPTNQKTLQSFLGAVNVYNKFIPDYARLRAPLNKLLKKDVKWNWDPDCQQAFTTLKDSLTSKPVLHLYQVGLLCRLYCDASTQGIAGILKQVHPDGQVHPVQYFSRALRAHERNYTVSELECLAIVESVDKFRIYLTGIKFTIYTDHQALQWLKTIKNPSGRLFRWSLRLSTYNYEIHYLKGSQQYEADLLSRNPFVGFVSADIIKQHQPTASPFSIDTNGLHTITRKGVIKIIIPETLQHTLMNKVHQEYNHPGISQMTRIITAQYYWKGISKSIEKFVKSCHTCQIIKRPKGKPYGALGQIPPPQQPFDLISIDTIAGFSKYGYSKTYLHVIVDHLTRYAWTFPLKSTSTLTSKKTHLNPYPEINIAREIANSRTQNKHKKDKETFDKQHRTPHFEVNDLVLVKNYRHPDTGKLALYFTGPYKIIEIMSPNVVRIDRPNQPLNRDSDTIHVNKLKYYTENVLYITPPQPRFAQNPQRLSQDIAEACRYLHLEKHIVHMDIDRANVLIKHGVVKLVGFTYAEPLDPRARIRPSRVPESFKPPEMISVERVGTEVDCWRLGIILCEMLDGPCAFEDENEFINY</sequence>
<keyword evidence="8" id="KW-0479">Metal-binding</keyword>
<dbReference type="Pfam" id="PF17921">
    <property type="entry name" value="Integrase_H2C2"/>
    <property type="match status" value="2"/>
</dbReference>
<dbReference type="Gene3D" id="3.30.420.10">
    <property type="entry name" value="Ribonuclease H-like superfamily/Ribonuclease H"/>
    <property type="match status" value="2"/>
</dbReference>
<dbReference type="Gene3D" id="1.10.510.10">
    <property type="entry name" value="Transferase(Phosphotransferase) domain 1"/>
    <property type="match status" value="1"/>
</dbReference>
<dbReference type="Pfam" id="PF17917">
    <property type="entry name" value="RT_RNaseH"/>
    <property type="match status" value="2"/>
</dbReference>
<dbReference type="CDD" id="cd09274">
    <property type="entry name" value="RNase_HI_RT_Ty3"/>
    <property type="match status" value="2"/>
</dbReference>
<dbReference type="InterPro" id="IPR041373">
    <property type="entry name" value="RT_RNaseH"/>
</dbReference>
<proteinExistence type="predicted"/>
<dbReference type="PROSITE" id="PS50158">
    <property type="entry name" value="ZF_CCHC"/>
    <property type="match status" value="1"/>
</dbReference>
<feature type="domain" description="Integrase catalytic" evidence="13">
    <location>
        <begin position="757"/>
        <end position="827"/>
    </location>
</feature>
<dbReference type="SMART" id="SM00343">
    <property type="entry name" value="ZnF_C2HC"/>
    <property type="match status" value="1"/>
</dbReference>
<keyword evidence="6" id="KW-0378">Hydrolase</keyword>
<keyword evidence="8" id="KW-0863">Zinc-finger</keyword>
<dbReference type="PROSITE" id="PS50011">
    <property type="entry name" value="PROTEIN_KINASE_DOM"/>
    <property type="match status" value="1"/>
</dbReference>
<dbReference type="InterPro" id="IPR050951">
    <property type="entry name" value="Retrovirus_Pol_polyprotein"/>
</dbReference>
<keyword evidence="8" id="KW-0862">Zinc</keyword>
<evidence type="ECO:0000259" key="13">
    <source>
        <dbReference type="PROSITE" id="PS50994"/>
    </source>
</evidence>
<gene>
    <name evidence="14" type="ORF">LAZ67_23000764</name>
</gene>
<dbReference type="PROSITE" id="PS50994">
    <property type="entry name" value="INTEGRASE"/>
    <property type="match status" value="1"/>
</dbReference>
<dbReference type="InterPro" id="IPR043128">
    <property type="entry name" value="Rev_trsase/Diguanyl_cyclase"/>
</dbReference>
<dbReference type="EC" id="2.7.7.49" evidence="1"/>
<evidence type="ECO:0000256" key="5">
    <source>
        <dbReference type="ARBA" id="ARBA00022759"/>
    </source>
</evidence>
<evidence type="ECO:0000256" key="7">
    <source>
        <dbReference type="ARBA" id="ARBA00022918"/>
    </source>
</evidence>
<evidence type="ECO:0000259" key="12">
    <source>
        <dbReference type="PROSITE" id="PS50878"/>
    </source>
</evidence>
<dbReference type="Gene3D" id="1.10.340.70">
    <property type="match status" value="2"/>
</dbReference>
<evidence type="ECO:0000256" key="1">
    <source>
        <dbReference type="ARBA" id="ARBA00012493"/>
    </source>
</evidence>
<dbReference type="Pfam" id="PF00078">
    <property type="entry name" value="RVT_1"/>
    <property type="match status" value="2"/>
</dbReference>
<evidence type="ECO:0000256" key="3">
    <source>
        <dbReference type="ARBA" id="ARBA00022695"/>
    </source>
</evidence>
<dbReference type="InterPro" id="IPR011009">
    <property type="entry name" value="Kinase-like_dom_sf"/>
</dbReference>
<evidence type="ECO:0000313" key="14">
    <source>
        <dbReference type="EMBL" id="UYV83362.1"/>
    </source>
</evidence>
<evidence type="ECO:0000259" key="10">
    <source>
        <dbReference type="PROSITE" id="PS50011"/>
    </source>
</evidence>
<dbReference type="Gene3D" id="3.30.70.270">
    <property type="match status" value="3"/>
</dbReference>
<evidence type="ECO:0000256" key="9">
    <source>
        <dbReference type="SAM" id="MobiDB-lite"/>
    </source>
</evidence>
<dbReference type="SUPFAM" id="SSF56672">
    <property type="entry name" value="DNA/RNA polymerases"/>
    <property type="match status" value="2"/>
</dbReference>
<feature type="domain" description="CCHC-type" evidence="11">
    <location>
        <begin position="27"/>
        <end position="42"/>
    </location>
</feature>
<keyword evidence="5" id="KW-0255">Endonuclease</keyword>
<dbReference type="CDD" id="cd01647">
    <property type="entry name" value="RT_LTR"/>
    <property type="match status" value="2"/>
</dbReference>
<organism evidence="14 15">
    <name type="scientific">Cordylochernes scorpioides</name>
    <dbReference type="NCBI Taxonomy" id="51811"/>
    <lineage>
        <taxon>Eukaryota</taxon>
        <taxon>Metazoa</taxon>
        <taxon>Ecdysozoa</taxon>
        <taxon>Arthropoda</taxon>
        <taxon>Chelicerata</taxon>
        <taxon>Arachnida</taxon>
        <taxon>Pseudoscorpiones</taxon>
        <taxon>Cheliferoidea</taxon>
        <taxon>Chernetidae</taxon>
        <taxon>Cordylochernes</taxon>
    </lineage>
</organism>
<dbReference type="Pfam" id="PF00069">
    <property type="entry name" value="Pkinase"/>
    <property type="match status" value="1"/>
</dbReference>
<keyword evidence="4" id="KW-0540">Nuclease</keyword>
<feature type="compositionally biased region" description="Basic and acidic residues" evidence="9">
    <location>
        <begin position="961"/>
        <end position="971"/>
    </location>
</feature>
<evidence type="ECO:0000256" key="2">
    <source>
        <dbReference type="ARBA" id="ARBA00022679"/>
    </source>
</evidence>
<dbReference type="InterPro" id="IPR041588">
    <property type="entry name" value="Integrase_H2C2"/>
</dbReference>
<dbReference type="InterPro" id="IPR000477">
    <property type="entry name" value="RT_dom"/>
</dbReference>